<dbReference type="InterPro" id="IPR032794">
    <property type="entry name" value="LINES_N"/>
</dbReference>
<dbReference type="Proteomes" id="UP000318571">
    <property type="component" value="Chromosome 11"/>
</dbReference>
<dbReference type="PANTHER" id="PTHR16057:SF1">
    <property type="entry name" value="PROTEIN LINES HOMOLOG 1"/>
    <property type="match status" value="1"/>
</dbReference>
<dbReference type="EMBL" id="VCGU01000003">
    <property type="protein sequence ID" value="TRY78797.1"/>
    <property type="molecule type" value="Genomic_DNA"/>
</dbReference>
<proteinExistence type="predicted"/>
<sequence length="543" mass="60232">MAASTTTAISTSASPHTPPKSWSLDEWHRLLREQCVCYKQEQVQSGLIQAIRRLTTQAELEPAPAPWTRLKTWDAWHHLLRTGQRVGEAADAWPICPVWIHVAQCLKRHSVLLVATLLRQGPGDTSHVFERYAYQRALQSAVVLLGQTGQSSADSDPTLALIGRVAWTWMNARQFQCLESYLQERSDGGPPEGTTRPLCQGCQATPIPGSSCRPDRGDRVHLIGDRTSGWLMSKHVMGESLRSIWKRQGRDLTRLHGGQVDFLSLWRALVSVQSNLGVSASREFQSGLKPLLEGLPRLTDPVAARLGLDVLHEVLCYGSTLALQDSVCDGALHLAKDVLRTDTSLSSRTSSCEEEHGLIERKIAGHLRHLHELMVGSLALLPSATLLEAWVMLFLERDDAMLESMLCLLDIHALLRGGAGSMGGGAGSSSAVFPGLSIDPVWLFHKYMSECAWDGSVLLDFLLSKETCCLLYLLRFLKYLNRQDKASIPRRVRSFLGEFHGSLLQLTRKELFPYDIKPLLEQFRKLTMPSPSDLEDVGPPSSP</sequence>
<protein>
    <recommendedName>
        <fullName evidence="2">Protein Lines N-terminal domain-containing protein</fullName>
    </recommendedName>
</protein>
<organism evidence="3 4">
    <name type="scientific">Tigriopus californicus</name>
    <name type="common">Marine copepod</name>
    <dbReference type="NCBI Taxonomy" id="6832"/>
    <lineage>
        <taxon>Eukaryota</taxon>
        <taxon>Metazoa</taxon>
        <taxon>Ecdysozoa</taxon>
        <taxon>Arthropoda</taxon>
        <taxon>Crustacea</taxon>
        <taxon>Multicrustacea</taxon>
        <taxon>Hexanauplia</taxon>
        <taxon>Copepoda</taxon>
        <taxon>Harpacticoida</taxon>
        <taxon>Harpacticidae</taxon>
        <taxon>Tigriopus</taxon>
    </lineage>
</organism>
<evidence type="ECO:0000313" key="3">
    <source>
        <dbReference type="EMBL" id="TRY78797.1"/>
    </source>
</evidence>
<dbReference type="AlphaFoldDB" id="A0A553PM96"/>
<dbReference type="Pfam" id="PF14694">
    <property type="entry name" value="LINES_N"/>
    <property type="match status" value="1"/>
</dbReference>
<dbReference type="InterPro" id="IPR024875">
    <property type="entry name" value="Protein_Lines"/>
</dbReference>
<feature type="domain" description="Protein Lines N-terminal" evidence="2">
    <location>
        <begin position="352"/>
        <end position="482"/>
    </location>
</feature>
<name>A0A553PM96_TIGCA</name>
<accession>A0A553PM96</accession>
<dbReference type="STRING" id="6832.A0A553PM96"/>
<evidence type="ECO:0000256" key="1">
    <source>
        <dbReference type="SAM" id="MobiDB-lite"/>
    </source>
</evidence>
<comment type="caution">
    <text evidence="3">The sequence shown here is derived from an EMBL/GenBank/DDBJ whole genome shotgun (WGS) entry which is preliminary data.</text>
</comment>
<gene>
    <name evidence="3" type="ORF">TCAL_15325</name>
</gene>
<evidence type="ECO:0000313" key="4">
    <source>
        <dbReference type="Proteomes" id="UP000318571"/>
    </source>
</evidence>
<feature type="compositionally biased region" description="Low complexity" evidence="1">
    <location>
        <begin position="1"/>
        <end position="14"/>
    </location>
</feature>
<feature type="region of interest" description="Disordered" evidence="1">
    <location>
        <begin position="1"/>
        <end position="21"/>
    </location>
</feature>
<reference evidence="3 4" key="1">
    <citation type="journal article" date="2018" name="Nat. Ecol. Evol.">
        <title>Genomic signatures of mitonuclear coevolution across populations of Tigriopus californicus.</title>
        <authorList>
            <person name="Barreto F.S."/>
            <person name="Watson E.T."/>
            <person name="Lima T.G."/>
            <person name="Willett C.S."/>
            <person name="Edmands S."/>
            <person name="Li W."/>
            <person name="Burton R.S."/>
        </authorList>
    </citation>
    <scope>NUCLEOTIDE SEQUENCE [LARGE SCALE GENOMIC DNA]</scope>
    <source>
        <strain evidence="3 4">San Diego</strain>
    </source>
</reference>
<keyword evidence="4" id="KW-1185">Reference proteome</keyword>
<evidence type="ECO:0000259" key="2">
    <source>
        <dbReference type="Pfam" id="PF14694"/>
    </source>
</evidence>
<dbReference type="PANTHER" id="PTHR16057">
    <property type="entry name" value="WINS1, 2 PROTEIN"/>
    <property type="match status" value="1"/>
</dbReference>